<evidence type="ECO:0000313" key="3">
    <source>
        <dbReference type="EMBL" id="GGK36296.1"/>
    </source>
</evidence>
<feature type="compositionally biased region" description="Polar residues" evidence="1">
    <location>
        <begin position="13"/>
        <end position="23"/>
    </location>
</feature>
<feature type="transmembrane region" description="Helical" evidence="2">
    <location>
        <begin position="160"/>
        <end position="177"/>
    </location>
</feature>
<comment type="caution">
    <text evidence="3">The sequence shown here is derived from an EMBL/GenBank/DDBJ whole genome shotgun (WGS) entry which is preliminary data.</text>
</comment>
<dbReference type="EMBL" id="BMPP01000016">
    <property type="protein sequence ID" value="GGK36296.1"/>
    <property type="molecule type" value="Genomic_DNA"/>
</dbReference>
<feature type="region of interest" description="Disordered" evidence="1">
    <location>
        <begin position="1"/>
        <end position="23"/>
    </location>
</feature>
<evidence type="ECO:0000256" key="1">
    <source>
        <dbReference type="SAM" id="MobiDB-lite"/>
    </source>
</evidence>
<feature type="compositionally biased region" description="Gly residues" evidence="1">
    <location>
        <begin position="236"/>
        <end position="256"/>
    </location>
</feature>
<sequence>MHHGMNAAPVTTPHLTSTGTAASPTGDAAVLSYPFPAGMELKLQRLLGKRARAHEVLGEYRRFLHLSTLGPVSPSHLVDEAWHLHLTYTQDYWERLPQVLGRALHHNPASSPEDAVRLGGVYLQTLDCYEQLFGAPAPLAIWPDPRRAPLRPRSGRGERGWAGAAIVGTAMLAIALLPPGLVFGLFALAAALGVAHLLRGPAQARAQEGRKASSGSDGAGSSTLMTLGYAADESGSDGGSGDSGGDGGGCGGGCGD</sequence>
<protein>
    <submittedName>
        <fullName evidence="3">Uncharacterized protein</fullName>
    </submittedName>
</protein>
<keyword evidence="2" id="KW-0472">Membrane</keyword>
<feature type="region of interest" description="Disordered" evidence="1">
    <location>
        <begin position="229"/>
        <end position="256"/>
    </location>
</feature>
<gene>
    <name evidence="3" type="ORF">GCM10008955_32730</name>
</gene>
<name>A0ABQ2F373_9DEIO</name>
<dbReference type="Proteomes" id="UP000647587">
    <property type="component" value="Unassembled WGS sequence"/>
</dbReference>
<dbReference type="RefSeq" id="WP_189010689.1">
    <property type="nucleotide sequence ID" value="NZ_BMPP01000016.1"/>
</dbReference>
<evidence type="ECO:0000256" key="2">
    <source>
        <dbReference type="SAM" id="Phobius"/>
    </source>
</evidence>
<evidence type="ECO:0000313" key="4">
    <source>
        <dbReference type="Proteomes" id="UP000647587"/>
    </source>
</evidence>
<reference evidence="4" key="1">
    <citation type="journal article" date="2019" name="Int. J. Syst. Evol. Microbiol.">
        <title>The Global Catalogue of Microorganisms (GCM) 10K type strain sequencing project: providing services to taxonomists for standard genome sequencing and annotation.</title>
        <authorList>
            <consortium name="The Broad Institute Genomics Platform"/>
            <consortium name="The Broad Institute Genome Sequencing Center for Infectious Disease"/>
            <person name="Wu L."/>
            <person name="Ma J."/>
        </authorList>
    </citation>
    <scope>NUCLEOTIDE SEQUENCE [LARGE SCALE GENOMIC DNA]</scope>
    <source>
        <strain evidence="4">JCM 30331</strain>
    </source>
</reference>
<feature type="transmembrane region" description="Helical" evidence="2">
    <location>
        <begin position="183"/>
        <end position="202"/>
    </location>
</feature>
<proteinExistence type="predicted"/>
<keyword evidence="2" id="KW-0812">Transmembrane</keyword>
<keyword evidence="2" id="KW-1133">Transmembrane helix</keyword>
<accession>A0ABQ2F373</accession>
<organism evidence="3 4">
    <name type="scientific">Deinococcus malanensis</name>
    <dbReference type="NCBI Taxonomy" id="1706855"/>
    <lineage>
        <taxon>Bacteria</taxon>
        <taxon>Thermotogati</taxon>
        <taxon>Deinococcota</taxon>
        <taxon>Deinococci</taxon>
        <taxon>Deinococcales</taxon>
        <taxon>Deinococcaceae</taxon>
        <taxon>Deinococcus</taxon>
    </lineage>
</organism>
<keyword evidence="4" id="KW-1185">Reference proteome</keyword>